<evidence type="ECO:0000313" key="2">
    <source>
        <dbReference type="EMBL" id="JAS10414.1"/>
    </source>
</evidence>
<dbReference type="AlphaFoldDB" id="A0A1B6DCU0"/>
<feature type="chain" id="PRO_5008581155" evidence="1">
    <location>
        <begin position="23"/>
        <end position="157"/>
    </location>
</feature>
<proteinExistence type="predicted"/>
<evidence type="ECO:0000256" key="1">
    <source>
        <dbReference type="SAM" id="SignalP"/>
    </source>
</evidence>
<evidence type="ECO:0000313" key="3">
    <source>
        <dbReference type="EMBL" id="JAS23511.1"/>
    </source>
</evidence>
<accession>A0A1B6DCU0</accession>
<feature type="signal peptide" evidence="1">
    <location>
        <begin position="1"/>
        <end position="22"/>
    </location>
</feature>
<dbReference type="EMBL" id="GEDC01026884">
    <property type="protein sequence ID" value="JAS10414.1"/>
    <property type="molecule type" value="Transcribed_RNA"/>
</dbReference>
<sequence>MRAYDWLLLASVLAISIEPLTSKESLPNSAQESRYKRQTRRRPVGFFGQFNQFIRDTVSETGVAYRNISKIFSDQFTTTTPSPNEIEDTNSTTPKAYTMQEVFGILGRNYRGLQRLFNREWRTAIEDSNTNIARFRKEFRNALRPYFQPNQNLSGTQ</sequence>
<dbReference type="EMBL" id="GEDC01013787">
    <property type="protein sequence ID" value="JAS23511.1"/>
    <property type="molecule type" value="Transcribed_RNA"/>
</dbReference>
<reference evidence="3" key="1">
    <citation type="submission" date="2015-12" db="EMBL/GenBank/DDBJ databases">
        <title>De novo transcriptome assembly of four potential Pierce s Disease insect vectors from Arizona vineyards.</title>
        <authorList>
            <person name="Tassone E.E."/>
        </authorList>
    </citation>
    <scope>NUCLEOTIDE SEQUENCE</scope>
</reference>
<name>A0A1B6DCU0_9HEMI</name>
<organism evidence="3">
    <name type="scientific">Clastoptera arizonana</name>
    <name type="common">Arizona spittle bug</name>
    <dbReference type="NCBI Taxonomy" id="38151"/>
    <lineage>
        <taxon>Eukaryota</taxon>
        <taxon>Metazoa</taxon>
        <taxon>Ecdysozoa</taxon>
        <taxon>Arthropoda</taxon>
        <taxon>Hexapoda</taxon>
        <taxon>Insecta</taxon>
        <taxon>Pterygota</taxon>
        <taxon>Neoptera</taxon>
        <taxon>Paraneoptera</taxon>
        <taxon>Hemiptera</taxon>
        <taxon>Auchenorrhyncha</taxon>
        <taxon>Cercopoidea</taxon>
        <taxon>Clastopteridae</taxon>
        <taxon>Clastoptera</taxon>
    </lineage>
</organism>
<gene>
    <name evidence="2" type="ORF">g.10349</name>
    <name evidence="3" type="ORF">g.10350</name>
</gene>
<protein>
    <submittedName>
        <fullName evidence="3">Uncharacterized protein</fullName>
    </submittedName>
</protein>
<keyword evidence="1" id="KW-0732">Signal</keyword>